<name>X1RIR7_9ZZZZ</name>
<dbReference type="EMBL" id="BARV01033935">
    <property type="protein sequence ID" value="GAI55449.1"/>
    <property type="molecule type" value="Genomic_DNA"/>
</dbReference>
<dbReference type="Pfam" id="PF11721">
    <property type="entry name" value="Malectin"/>
    <property type="match status" value="1"/>
</dbReference>
<comment type="caution">
    <text evidence="2">The sequence shown here is derived from an EMBL/GenBank/DDBJ whole genome shotgun (WGS) entry which is preliminary data.</text>
</comment>
<evidence type="ECO:0000313" key="2">
    <source>
        <dbReference type="EMBL" id="GAI55449.1"/>
    </source>
</evidence>
<dbReference type="InterPro" id="IPR021720">
    <property type="entry name" value="Malectin_dom"/>
</dbReference>
<dbReference type="Gene3D" id="2.60.120.430">
    <property type="entry name" value="Galactose-binding lectin"/>
    <property type="match status" value="1"/>
</dbReference>
<evidence type="ECO:0000259" key="1">
    <source>
        <dbReference type="Pfam" id="PF11721"/>
    </source>
</evidence>
<feature type="domain" description="Malectin" evidence="1">
    <location>
        <begin position="84"/>
        <end position="172"/>
    </location>
</feature>
<dbReference type="AlphaFoldDB" id="X1RIR7"/>
<sequence>MRKPNRTQPWTVYVTPGELNPVKRFAINFGAVADMKDNEGTVWFGYPNPKTNPRFHNHYPNYGVKFDLRDQTLSGMGYFCRDFKGVSIADTDKPWLFTSGCQGMLRCEVPLIDDAAGQKPAVYTVRLGFNALPGDHAGRRVFDIKLQDKVVLQSFDILETAGKANRAVVKEFK</sequence>
<proteinExistence type="predicted"/>
<gene>
    <name evidence="2" type="ORF">S06H3_53246</name>
</gene>
<accession>X1RIR7</accession>
<protein>
    <recommendedName>
        <fullName evidence="1">Malectin domain-containing protein</fullName>
    </recommendedName>
</protein>
<reference evidence="2" key="1">
    <citation type="journal article" date="2014" name="Front. Microbiol.">
        <title>High frequency of phylogenetically diverse reductive dehalogenase-homologous genes in deep subseafloor sedimentary metagenomes.</title>
        <authorList>
            <person name="Kawai M."/>
            <person name="Futagami T."/>
            <person name="Toyoda A."/>
            <person name="Takaki Y."/>
            <person name="Nishi S."/>
            <person name="Hori S."/>
            <person name="Arai W."/>
            <person name="Tsubouchi T."/>
            <person name="Morono Y."/>
            <person name="Uchiyama I."/>
            <person name="Ito T."/>
            <person name="Fujiyama A."/>
            <person name="Inagaki F."/>
            <person name="Takami H."/>
        </authorList>
    </citation>
    <scope>NUCLEOTIDE SEQUENCE</scope>
    <source>
        <strain evidence="2">Expedition CK06-06</strain>
    </source>
</reference>
<feature type="non-terminal residue" evidence="2">
    <location>
        <position position="173"/>
    </location>
</feature>
<organism evidence="2">
    <name type="scientific">marine sediment metagenome</name>
    <dbReference type="NCBI Taxonomy" id="412755"/>
    <lineage>
        <taxon>unclassified sequences</taxon>
        <taxon>metagenomes</taxon>
        <taxon>ecological metagenomes</taxon>
    </lineage>
</organism>